<feature type="domain" description="TamA POTRA" evidence="14">
    <location>
        <begin position="33"/>
        <end position="105"/>
    </location>
</feature>
<dbReference type="GO" id="GO:0009279">
    <property type="term" value="C:cell outer membrane"/>
    <property type="evidence" value="ECO:0007669"/>
    <property type="project" value="UniProtKB-SubCell"/>
</dbReference>
<feature type="domain" description="POTRA" evidence="13">
    <location>
        <begin position="195"/>
        <end position="259"/>
    </location>
</feature>
<evidence type="ECO:0000256" key="2">
    <source>
        <dbReference type="ARBA" id="ARBA00010248"/>
    </source>
</evidence>
<comment type="subcellular location">
    <subcellularLocation>
        <location evidence="1">Cell outer membrane</location>
    </subcellularLocation>
</comment>
<protein>
    <recommendedName>
        <fullName evidence="3">Translocation and assembly module subunit TamA</fullName>
    </recommendedName>
    <alternativeName>
        <fullName evidence="9">Autotransporter assembly factor TamA</fullName>
    </alternativeName>
</protein>
<keyword evidence="4" id="KW-1134">Transmembrane beta strand</keyword>
<dbReference type="Pfam" id="PF17243">
    <property type="entry name" value="POTRA_TamA_1"/>
    <property type="match status" value="1"/>
</dbReference>
<dbReference type="InterPro" id="IPR010827">
    <property type="entry name" value="BamA/TamA_POTRA"/>
</dbReference>
<evidence type="ECO:0000313" key="16">
    <source>
        <dbReference type="Proteomes" id="UP000318126"/>
    </source>
</evidence>
<evidence type="ECO:0000259" key="12">
    <source>
        <dbReference type="Pfam" id="PF01103"/>
    </source>
</evidence>
<evidence type="ECO:0000256" key="10">
    <source>
        <dbReference type="ARBA" id="ARBA00093548"/>
    </source>
</evidence>
<comment type="similarity">
    <text evidence="2">Belongs to the TamA family.</text>
</comment>
<reference evidence="16" key="1">
    <citation type="submission" date="2019-07" db="EMBL/GenBank/DDBJ databases">
        <title>Shewanella sp. YLB-08 draft genomic sequence.</title>
        <authorList>
            <person name="Yu L."/>
        </authorList>
    </citation>
    <scope>NUCLEOTIDE SEQUENCE [LARGE SCALE GENOMIC DNA]</scope>
    <source>
        <strain evidence="16">JCM 20706</strain>
    </source>
</reference>
<dbReference type="OrthoDB" id="9803054at2"/>
<evidence type="ECO:0000256" key="3">
    <source>
        <dbReference type="ARBA" id="ARBA00015419"/>
    </source>
</evidence>
<evidence type="ECO:0000256" key="11">
    <source>
        <dbReference type="SAM" id="SignalP"/>
    </source>
</evidence>
<evidence type="ECO:0000259" key="13">
    <source>
        <dbReference type="Pfam" id="PF07244"/>
    </source>
</evidence>
<dbReference type="GO" id="GO:0009306">
    <property type="term" value="P:protein secretion"/>
    <property type="evidence" value="ECO:0007669"/>
    <property type="project" value="TreeGrafter"/>
</dbReference>
<dbReference type="Pfam" id="PF01103">
    <property type="entry name" value="Omp85"/>
    <property type="match status" value="1"/>
</dbReference>
<feature type="domain" description="POTRA" evidence="13">
    <location>
        <begin position="115"/>
        <end position="191"/>
    </location>
</feature>
<evidence type="ECO:0000256" key="5">
    <source>
        <dbReference type="ARBA" id="ARBA00022692"/>
    </source>
</evidence>
<accession>A0A553JKJ5</accession>
<organism evidence="15 16">
    <name type="scientific">Shewanella hanedai</name>
    <name type="common">Alteromonas hanedai</name>
    <dbReference type="NCBI Taxonomy" id="25"/>
    <lineage>
        <taxon>Bacteria</taxon>
        <taxon>Pseudomonadati</taxon>
        <taxon>Pseudomonadota</taxon>
        <taxon>Gammaproteobacteria</taxon>
        <taxon>Alteromonadales</taxon>
        <taxon>Shewanellaceae</taxon>
        <taxon>Shewanella</taxon>
    </lineage>
</organism>
<sequence length="615" mass="69462">MHIRTLGLWSISLSFIVSLLCSFSAHADDWLTLNIQGVSGELDRNIRAHLGQLPSSKVQRRAYIFNAEDNISAALHSLGYYHGQVEREVLSPEEGTWTLKLTIKPGPPTIIEWVDINLDGEILHDPVVLDWLNSLTIRPGDILNDGIYEQIKSQLVTLALARGYFDGKYIKSVITVNRDMNTARITLNYDSGQRYLIGDVSFEGQTLNSDLMQSLIPFKIDSPYSTANIASLNRELLDTGYFSNIKVLPLVDKSVDFYVPIKVEVSPKPSHSIELGLGADIGNTTEKTLEPRVRLTWRTPQINRFGQSQETSLEWAPDKPKFLTTYTIPLTHPLDDQLKIRLGILRDKYGVTQVYDPNDKKFKNTGELEANKFLVGVIRQQKLDNNWLLSYSLEGIREHYTQSEIDYDPTFVLFGASMSKTVRSDNSLDPKSGYFQHYSVEYANPSLGSSVRLTRIQTKYKWIDTFFEKHRIVTRLDLGINLATEEDLAFIPPSLRYFAGGDQSIRGYSYQELGPYLDYTSASGELTRQVVGGRYLMVGSLEYQYYLTPTWRVAAFVDAGNAFDVNQIEPIVSVGPGIHWISPIGPIKLDLGVGLKETDTVDRPWRIHLTMGSEL</sequence>
<evidence type="ECO:0000256" key="6">
    <source>
        <dbReference type="ARBA" id="ARBA00022729"/>
    </source>
</evidence>
<comment type="caution">
    <text evidence="15">The sequence shown here is derived from an EMBL/GenBank/DDBJ whole genome shotgun (WGS) entry which is preliminary data.</text>
</comment>
<feature type="signal peptide" evidence="11">
    <location>
        <begin position="1"/>
        <end position="27"/>
    </location>
</feature>
<dbReference type="GO" id="GO:0097347">
    <property type="term" value="C:TAM protein secretion complex"/>
    <property type="evidence" value="ECO:0007669"/>
    <property type="project" value="TreeGrafter"/>
</dbReference>
<keyword evidence="8" id="KW-0998">Cell outer membrane</keyword>
<evidence type="ECO:0000313" key="15">
    <source>
        <dbReference type="EMBL" id="TRY12975.1"/>
    </source>
</evidence>
<dbReference type="InterPro" id="IPR039910">
    <property type="entry name" value="D15-like"/>
</dbReference>
<evidence type="ECO:0000256" key="7">
    <source>
        <dbReference type="ARBA" id="ARBA00023136"/>
    </source>
</evidence>
<dbReference type="Gene3D" id="3.10.20.310">
    <property type="entry name" value="membrane protein fhac"/>
    <property type="match status" value="3"/>
</dbReference>
<dbReference type="InterPro" id="IPR000184">
    <property type="entry name" value="Bac_surfAg_D15"/>
</dbReference>
<comment type="subunit">
    <text evidence="10">Interacts with TamB to form the translocation and assembly module (TAM).</text>
</comment>
<dbReference type="EMBL" id="VKGK01000024">
    <property type="protein sequence ID" value="TRY12975.1"/>
    <property type="molecule type" value="Genomic_DNA"/>
</dbReference>
<dbReference type="PANTHER" id="PTHR12815">
    <property type="entry name" value="SORTING AND ASSEMBLY MACHINERY SAMM50 PROTEIN FAMILY MEMBER"/>
    <property type="match status" value="1"/>
</dbReference>
<feature type="chain" id="PRO_5022155553" description="Translocation and assembly module subunit TamA" evidence="11">
    <location>
        <begin position="28"/>
        <end position="615"/>
    </location>
</feature>
<keyword evidence="5" id="KW-0812">Transmembrane</keyword>
<name>A0A553JKJ5_SHEHA</name>
<dbReference type="InterPro" id="IPR035243">
    <property type="entry name" value="TamA_POTRA_Dom_1"/>
</dbReference>
<evidence type="ECO:0000256" key="9">
    <source>
        <dbReference type="ARBA" id="ARBA00033063"/>
    </source>
</evidence>
<gene>
    <name evidence="15" type="ORF">FN961_17890</name>
</gene>
<evidence type="ECO:0000256" key="8">
    <source>
        <dbReference type="ARBA" id="ARBA00023237"/>
    </source>
</evidence>
<feature type="domain" description="Bacterial surface antigen (D15)" evidence="12">
    <location>
        <begin position="411"/>
        <end position="613"/>
    </location>
</feature>
<keyword evidence="16" id="KW-1185">Reference proteome</keyword>
<dbReference type="Pfam" id="PF07244">
    <property type="entry name" value="POTRA"/>
    <property type="match status" value="2"/>
</dbReference>
<dbReference type="AlphaFoldDB" id="A0A553JKJ5"/>
<keyword evidence="7" id="KW-0472">Membrane</keyword>
<evidence type="ECO:0000259" key="14">
    <source>
        <dbReference type="Pfam" id="PF17243"/>
    </source>
</evidence>
<evidence type="ECO:0000256" key="4">
    <source>
        <dbReference type="ARBA" id="ARBA00022452"/>
    </source>
</evidence>
<dbReference type="PANTHER" id="PTHR12815:SF47">
    <property type="entry name" value="TRANSLOCATION AND ASSEMBLY MODULE SUBUNIT TAMA"/>
    <property type="match status" value="1"/>
</dbReference>
<evidence type="ECO:0000256" key="1">
    <source>
        <dbReference type="ARBA" id="ARBA00004442"/>
    </source>
</evidence>
<dbReference type="Gene3D" id="2.40.160.50">
    <property type="entry name" value="membrane protein fhac: a member of the omp85/tpsb transporter family"/>
    <property type="match status" value="1"/>
</dbReference>
<proteinExistence type="inferred from homology"/>
<keyword evidence="6 11" id="KW-0732">Signal</keyword>
<dbReference type="Proteomes" id="UP000318126">
    <property type="component" value="Unassembled WGS sequence"/>
</dbReference>